<dbReference type="Proteomes" id="UP000664132">
    <property type="component" value="Unassembled WGS sequence"/>
</dbReference>
<sequence>MSISKADRGCDQMDSVMEDGKSRDGPETKERIEEMMVEATLMGGVHLRGGGKAGKVGSNKVRRHRPRWPANMNRKPGMEGRALPAPRIYVPRAAKSPENISLVRQLTDHTIQNGKKSPAKTKRRKNHAKSLATKITEMGDKLRSREFRRTASAADVKVMENKIADRVEELRQLESLIERTGSEVVEPSQGPHSDPSDDYKPIFEDQPVVRSRSKKRKVPEWDPNGEGESENEGEPVVRSRSKKRKVPEWDPNGEGESENEGDTNGTADAIEVIFIEDTPVKIKKEKTEKKDKKHKKRKVDKSSENSSQTLNSIAAFEQPENEQSVNNDNCSTKSKKPSSRNGNNGEDVSQNGSASPSPEEIRQAALLDTITRSRPRSDSPGDEIYEALVAGMLAQPSPPSPMSSIADYPKNPIDIGRSAIAAFILTSTQKPIKDRAFKAQVTIPAVAQKRDASSGHKESPILPPVRNFSSSRIVPPAWDNGAEKSKSKKKHTHGKEASHAKSNGNTNPEPTVEASQESITLSQTVTALKEAGSATVIEGIFAQANPFTSTKKILPTAKSHIPAAASFPNSINSSTPDVTPSRSKSKSKSRRERRIEGEAEDWEKASGRFRARIDKDGSADDREIEENIAFSSTYLQARPLGIRISGTKFQVLNIVSGTEQELPISSDKDAIKICSIAKGRVKASLGSKSFSIGEGGMWRVRGGEKCVVANQLSSQGVASVHVCTVECCDLNR</sequence>
<feature type="region of interest" description="Disordered" evidence="1">
    <location>
        <begin position="43"/>
        <end position="62"/>
    </location>
</feature>
<feature type="compositionally biased region" description="Acidic residues" evidence="1">
    <location>
        <begin position="251"/>
        <end position="261"/>
    </location>
</feature>
<feature type="compositionally biased region" description="Basic and acidic residues" evidence="1">
    <location>
        <begin position="448"/>
        <end position="459"/>
    </location>
</feature>
<protein>
    <submittedName>
        <fullName evidence="2">Uncharacterized protein</fullName>
    </submittedName>
</protein>
<reference evidence="2" key="1">
    <citation type="submission" date="2021-02" db="EMBL/GenBank/DDBJ databases">
        <title>Genome sequence Cadophora malorum strain M34.</title>
        <authorList>
            <person name="Stefanovic E."/>
            <person name="Vu D."/>
            <person name="Scully C."/>
            <person name="Dijksterhuis J."/>
            <person name="Roader J."/>
            <person name="Houbraken J."/>
        </authorList>
    </citation>
    <scope>NUCLEOTIDE SEQUENCE</scope>
    <source>
        <strain evidence="2">M34</strain>
    </source>
</reference>
<evidence type="ECO:0000313" key="2">
    <source>
        <dbReference type="EMBL" id="KAG4426050.1"/>
    </source>
</evidence>
<feature type="region of interest" description="Disordered" evidence="1">
    <location>
        <begin position="110"/>
        <end position="129"/>
    </location>
</feature>
<evidence type="ECO:0000256" key="1">
    <source>
        <dbReference type="SAM" id="MobiDB-lite"/>
    </source>
</evidence>
<feature type="compositionally biased region" description="Basic residues" evidence="1">
    <location>
        <begin position="583"/>
        <end position="592"/>
    </location>
</feature>
<dbReference type="OrthoDB" id="3545073at2759"/>
<feature type="compositionally biased region" description="Polar residues" evidence="1">
    <location>
        <begin position="339"/>
        <end position="356"/>
    </location>
</feature>
<feature type="region of interest" description="Disordered" evidence="1">
    <location>
        <begin position="178"/>
        <end position="384"/>
    </location>
</feature>
<proteinExistence type="predicted"/>
<dbReference type="AlphaFoldDB" id="A0A8H8BVW3"/>
<feature type="compositionally biased region" description="Polar residues" evidence="1">
    <location>
        <begin position="500"/>
        <end position="518"/>
    </location>
</feature>
<feature type="region of interest" description="Disordered" evidence="1">
    <location>
        <begin position="564"/>
        <end position="601"/>
    </location>
</feature>
<organism evidence="2 3">
    <name type="scientific">Cadophora malorum</name>
    <dbReference type="NCBI Taxonomy" id="108018"/>
    <lineage>
        <taxon>Eukaryota</taxon>
        <taxon>Fungi</taxon>
        <taxon>Dikarya</taxon>
        <taxon>Ascomycota</taxon>
        <taxon>Pezizomycotina</taxon>
        <taxon>Leotiomycetes</taxon>
        <taxon>Helotiales</taxon>
        <taxon>Ploettnerulaceae</taxon>
        <taxon>Cadophora</taxon>
    </lineage>
</organism>
<feature type="compositionally biased region" description="Acidic residues" evidence="1">
    <location>
        <begin position="223"/>
        <end position="233"/>
    </location>
</feature>
<feature type="compositionally biased region" description="Basic and acidic residues" evidence="1">
    <location>
        <begin position="1"/>
        <end position="11"/>
    </location>
</feature>
<comment type="caution">
    <text evidence="2">The sequence shown here is derived from an EMBL/GenBank/DDBJ whole genome shotgun (WGS) entry which is preliminary data.</text>
</comment>
<feature type="compositionally biased region" description="Basic residues" evidence="1">
    <location>
        <begin position="117"/>
        <end position="128"/>
    </location>
</feature>
<feature type="compositionally biased region" description="Basic and acidic residues" evidence="1">
    <location>
        <begin position="194"/>
        <end position="203"/>
    </location>
</feature>
<feature type="region of interest" description="Disordered" evidence="1">
    <location>
        <begin position="446"/>
        <end position="518"/>
    </location>
</feature>
<feature type="region of interest" description="Disordered" evidence="1">
    <location>
        <begin position="1"/>
        <end position="30"/>
    </location>
</feature>
<feature type="compositionally biased region" description="Basic and acidic residues" evidence="1">
    <location>
        <begin position="18"/>
        <end position="30"/>
    </location>
</feature>
<gene>
    <name evidence="2" type="ORF">IFR04_000757</name>
</gene>
<name>A0A8H8BVW3_9HELO</name>
<evidence type="ECO:0000313" key="3">
    <source>
        <dbReference type="Proteomes" id="UP000664132"/>
    </source>
</evidence>
<accession>A0A8H8BVW3</accession>
<dbReference type="EMBL" id="JAFJYH010000005">
    <property type="protein sequence ID" value="KAG4426050.1"/>
    <property type="molecule type" value="Genomic_DNA"/>
</dbReference>
<keyword evidence="3" id="KW-1185">Reference proteome</keyword>
<feature type="compositionally biased region" description="Polar residues" evidence="1">
    <location>
        <begin position="321"/>
        <end position="332"/>
    </location>
</feature>
<feature type="compositionally biased region" description="Polar residues" evidence="1">
    <location>
        <begin position="567"/>
        <end position="580"/>
    </location>
</feature>
<feature type="compositionally biased region" description="Basic and acidic residues" evidence="1">
    <location>
        <begin position="278"/>
        <end position="290"/>
    </location>
</feature>